<evidence type="ECO:0000313" key="12">
    <source>
        <dbReference type="Proteomes" id="UP000030746"/>
    </source>
</evidence>
<evidence type="ECO:0000256" key="9">
    <source>
        <dbReference type="SAM" id="Phobius"/>
    </source>
</evidence>
<evidence type="ECO:0000256" key="7">
    <source>
        <dbReference type="ARBA" id="ARBA00023224"/>
    </source>
</evidence>
<keyword evidence="4" id="KW-0297">G-protein coupled receptor</keyword>
<feature type="transmembrane region" description="Helical" evidence="9">
    <location>
        <begin position="208"/>
        <end position="226"/>
    </location>
</feature>
<sequence length="518" mass="58902">MEDTLHDLKDIAHSIDHLIENGPLETKVINPENIGYVSGLCILAVFGTLGNVLILIMFSKKEFSKTSYSIYIRSAAISDTIFMLMNISEDVMDHVTSYSPDQLMATSYGFCIFWSVTKGTFRTASPWIVVALALDRCVAIWKPLNRTRYCTKKTAEIITAIIILTSLGVELGLALPFTTMLIEEGYIICADTGISGELSTIKRLVTETGLPCITMLIPNLLVIIKIQQSLKFRRSFSTANDQKGKVAKSARPLLVVSCLAFITLLPISITEVVELSRMNQEVVNHEGIYYDDYYHNDDFDHDYPDLNRNNSHGRMFNDSVFNFPNGTLDNIISRNSSEANDESVDSDLIESTNLRANEKRNMTSDLIENTTFGTNNENNVNSDLFENTRRDIEDADDGVHDEMNEDDLEKLEERGENQESEVQHLGLETREENLNDEDEDEDEDEDDFENNTDKNLLDTIWKACNFIYMCNFSQNFYLLMLSSKRYRASLFKMFYCGRKKYALENQPQTETISSSVET</sequence>
<dbReference type="PROSITE" id="PS50262">
    <property type="entry name" value="G_PROTEIN_RECEP_F1_2"/>
    <property type="match status" value="1"/>
</dbReference>
<keyword evidence="5 9" id="KW-0472">Membrane</keyword>
<feature type="transmembrane region" description="Helical" evidence="9">
    <location>
        <begin position="155"/>
        <end position="175"/>
    </location>
</feature>
<dbReference type="AlphaFoldDB" id="V3ZY03"/>
<dbReference type="InterPro" id="IPR017452">
    <property type="entry name" value="GPCR_Rhodpsn_7TM"/>
</dbReference>
<dbReference type="HOGENOM" id="CLU_526079_0_0_1"/>
<reference evidence="11 12" key="1">
    <citation type="journal article" date="2013" name="Nature">
        <title>Insights into bilaterian evolution from three spiralian genomes.</title>
        <authorList>
            <person name="Simakov O."/>
            <person name="Marletaz F."/>
            <person name="Cho S.J."/>
            <person name="Edsinger-Gonzales E."/>
            <person name="Havlak P."/>
            <person name="Hellsten U."/>
            <person name="Kuo D.H."/>
            <person name="Larsson T."/>
            <person name="Lv J."/>
            <person name="Arendt D."/>
            <person name="Savage R."/>
            <person name="Osoegawa K."/>
            <person name="de Jong P."/>
            <person name="Grimwood J."/>
            <person name="Chapman J.A."/>
            <person name="Shapiro H."/>
            <person name="Aerts A."/>
            <person name="Otillar R.P."/>
            <person name="Terry A.Y."/>
            <person name="Boore J.L."/>
            <person name="Grigoriev I.V."/>
            <person name="Lindberg D.R."/>
            <person name="Seaver E.C."/>
            <person name="Weisblat D.A."/>
            <person name="Putnam N.H."/>
            <person name="Rokhsar D.S."/>
        </authorList>
    </citation>
    <scope>NUCLEOTIDE SEQUENCE [LARGE SCALE GENOMIC DNA]</scope>
</reference>
<organism evidence="11 12">
    <name type="scientific">Lottia gigantea</name>
    <name type="common">Giant owl limpet</name>
    <dbReference type="NCBI Taxonomy" id="225164"/>
    <lineage>
        <taxon>Eukaryota</taxon>
        <taxon>Metazoa</taxon>
        <taxon>Spiralia</taxon>
        <taxon>Lophotrochozoa</taxon>
        <taxon>Mollusca</taxon>
        <taxon>Gastropoda</taxon>
        <taxon>Patellogastropoda</taxon>
        <taxon>Lottioidea</taxon>
        <taxon>Lottiidae</taxon>
        <taxon>Lottia</taxon>
    </lineage>
</organism>
<evidence type="ECO:0000256" key="6">
    <source>
        <dbReference type="ARBA" id="ARBA00023170"/>
    </source>
</evidence>
<evidence type="ECO:0000313" key="11">
    <source>
        <dbReference type="EMBL" id="ESO96398.1"/>
    </source>
</evidence>
<feature type="transmembrane region" description="Helical" evidence="9">
    <location>
        <begin position="252"/>
        <end position="269"/>
    </location>
</feature>
<evidence type="ECO:0000256" key="2">
    <source>
        <dbReference type="ARBA" id="ARBA00022692"/>
    </source>
</evidence>
<keyword evidence="3 9" id="KW-1133">Transmembrane helix</keyword>
<evidence type="ECO:0000256" key="8">
    <source>
        <dbReference type="SAM" id="MobiDB-lite"/>
    </source>
</evidence>
<evidence type="ECO:0000256" key="5">
    <source>
        <dbReference type="ARBA" id="ARBA00023136"/>
    </source>
</evidence>
<gene>
    <name evidence="11" type="ORF">LOTGIDRAFT_159802</name>
</gene>
<keyword evidence="6" id="KW-0675">Receptor</keyword>
<dbReference type="Proteomes" id="UP000030746">
    <property type="component" value="Unassembled WGS sequence"/>
</dbReference>
<dbReference type="Pfam" id="PF00001">
    <property type="entry name" value="7tm_1"/>
    <property type="match status" value="1"/>
</dbReference>
<dbReference type="EMBL" id="KB201459">
    <property type="protein sequence ID" value="ESO96398.1"/>
    <property type="molecule type" value="Genomic_DNA"/>
</dbReference>
<dbReference type="RefSeq" id="XP_009052763.1">
    <property type="nucleotide sequence ID" value="XM_009054515.1"/>
</dbReference>
<dbReference type="SMART" id="SM01381">
    <property type="entry name" value="7TM_GPCR_Srsx"/>
    <property type="match status" value="1"/>
</dbReference>
<feature type="domain" description="G-protein coupled receptors family 1 profile" evidence="10">
    <location>
        <begin position="50"/>
        <end position="273"/>
    </location>
</feature>
<evidence type="ECO:0000256" key="3">
    <source>
        <dbReference type="ARBA" id="ARBA00022989"/>
    </source>
</evidence>
<dbReference type="CDD" id="cd00637">
    <property type="entry name" value="7tm_classA_rhodopsin-like"/>
    <property type="match status" value="1"/>
</dbReference>
<dbReference type="KEGG" id="lgi:LOTGIDRAFT_159802"/>
<keyword evidence="12" id="KW-1185">Reference proteome</keyword>
<keyword evidence="7" id="KW-0807">Transducer</keyword>
<feature type="compositionally biased region" description="Basic and acidic residues" evidence="8">
    <location>
        <begin position="393"/>
        <end position="402"/>
    </location>
</feature>
<name>V3ZY03_LOTGI</name>
<dbReference type="CTD" id="20238155"/>
<dbReference type="PANTHER" id="PTHR24243">
    <property type="entry name" value="G-PROTEIN COUPLED RECEPTOR"/>
    <property type="match status" value="1"/>
</dbReference>
<proteinExistence type="predicted"/>
<dbReference type="SUPFAM" id="SSF81321">
    <property type="entry name" value="Family A G protein-coupled receptor-like"/>
    <property type="match status" value="1"/>
</dbReference>
<dbReference type="PANTHER" id="PTHR24243:SF230">
    <property type="entry name" value="G-PROTEIN COUPLED RECEPTORS FAMILY 1 PROFILE DOMAIN-CONTAINING PROTEIN"/>
    <property type="match status" value="1"/>
</dbReference>
<evidence type="ECO:0000256" key="4">
    <source>
        <dbReference type="ARBA" id="ARBA00023040"/>
    </source>
</evidence>
<dbReference type="Gene3D" id="1.20.1070.10">
    <property type="entry name" value="Rhodopsin 7-helix transmembrane proteins"/>
    <property type="match status" value="1"/>
</dbReference>
<dbReference type="OrthoDB" id="6153298at2759"/>
<comment type="subcellular location">
    <subcellularLocation>
        <location evidence="1">Membrane</location>
        <topology evidence="1">Multi-pass membrane protein</topology>
    </subcellularLocation>
</comment>
<dbReference type="InterPro" id="IPR000276">
    <property type="entry name" value="GPCR_Rhodpsn"/>
</dbReference>
<feature type="region of interest" description="Disordered" evidence="8">
    <location>
        <begin position="393"/>
        <end position="451"/>
    </location>
</feature>
<keyword evidence="2 9" id="KW-0812">Transmembrane</keyword>
<dbReference type="GeneID" id="20238155"/>
<feature type="transmembrane region" description="Helical" evidence="9">
    <location>
        <begin position="34"/>
        <end position="58"/>
    </location>
</feature>
<evidence type="ECO:0000256" key="1">
    <source>
        <dbReference type="ARBA" id="ARBA00004141"/>
    </source>
</evidence>
<feature type="compositionally biased region" description="Acidic residues" evidence="8">
    <location>
        <begin position="434"/>
        <end position="450"/>
    </location>
</feature>
<protein>
    <recommendedName>
        <fullName evidence="10">G-protein coupled receptors family 1 profile domain-containing protein</fullName>
    </recommendedName>
</protein>
<evidence type="ECO:0000259" key="10">
    <source>
        <dbReference type="PROSITE" id="PS50262"/>
    </source>
</evidence>
<dbReference type="GO" id="GO:0005886">
    <property type="term" value="C:plasma membrane"/>
    <property type="evidence" value="ECO:0007669"/>
    <property type="project" value="TreeGrafter"/>
</dbReference>
<accession>V3ZY03</accession>
<dbReference type="GO" id="GO:0004930">
    <property type="term" value="F:G protein-coupled receptor activity"/>
    <property type="evidence" value="ECO:0007669"/>
    <property type="project" value="UniProtKB-KW"/>
</dbReference>